<evidence type="ECO:0000256" key="1">
    <source>
        <dbReference type="ARBA" id="ARBA00004141"/>
    </source>
</evidence>
<keyword evidence="9" id="KW-1185">Reference proteome</keyword>
<dbReference type="SUPFAM" id="SSF103473">
    <property type="entry name" value="MFS general substrate transporter"/>
    <property type="match status" value="1"/>
</dbReference>
<dbReference type="PANTHER" id="PTHR43791:SF49">
    <property type="entry name" value="TRANSPORTER, PUTATIVE (AFU_ORTHOLOGUE AFUA_4G04250)-RELATED"/>
    <property type="match status" value="1"/>
</dbReference>
<feature type="domain" description="Major facilitator superfamily (MFS) profile" evidence="7">
    <location>
        <begin position="13"/>
        <end position="427"/>
    </location>
</feature>
<dbReference type="InterPro" id="IPR036259">
    <property type="entry name" value="MFS_trans_sf"/>
</dbReference>
<feature type="transmembrane region" description="Helical" evidence="6">
    <location>
        <begin position="55"/>
        <end position="76"/>
    </location>
</feature>
<evidence type="ECO:0000259" key="7">
    <source>
        <dbReference type="PROSITE" id="PS50850"/>
    </source>
</evidence>
<feature type="transmembrane region" description="Helical" evidence="6">
    <location>
        <begin position="368"/>
        <end position="389"/>
    </location>
</feature>
<dbReference type="AlphaFoldDB" id="A0A5C5FKA8"/>
<evidence type="ECO:0000256" key="3">
    <source>
        <dbReference type="ARBA" id="ARBA00022692"/>
    </source>
</evidence>
<feature type="transmembrane region" description="Helical" evidence="6">
    <location>
        <begin position="311"/>
        <end position="330"/>
    </location>
</feature>
<protein>
    <submittedName>
        <fullName evidence="8">Phthalate transporter</fullName>
    </submittedName>
</protein>
<comment type="subcellular location">
    <subcellularLocation>
        <location evidence="1">Membrane</location>
        <topology evidence="1">Multi-pass membrane protein</topology>
    </subcellularLocation>
</comment>
<evidence type="ECO:0000313" key="8">
    <source>
        <dbReference type="EMBL" id="TNY17115.1"/>
    </source>
</evidence>
<dbReference type="InterPro" id="IPR011701">
    <property type="entry name" value="MFS"/>
</dbReference>
<dbReference type="STRING" id="5288.A0A5C5FKA8"/>
<comment type="caution">
    <text evidence="8">The sequence shown here is derived from an EMBL/GenBank/DDBJ whole genome shotgun (WGS) entry which is preliminary data.</text>
</comment>
<feature type="transmembrane region" description="Helical" evidence="6">
    <location>
        <begin position="395"/>
        <end position="422"/>
    </location>
</feature>
<keyword evidence="4 6" id="KW-1133">Transmembrane helix</keyword>
<organism evidence="8 9">
    <name type="scientific">Rhodotorula diobovata</name>
    <dbReference type="NCBI Taxonomy" id="5288"/>
    <lineage>
        <taxon>Eukaryota</taxon>
        <taxon>Fungi</taxon>
        <taxon>Dikarya</taxon>
        <taxon>Basidiomycota</taxon>
        <taxon>Pucciniomycotina</taxon>
        <taxon>Microbotryomycetes</taxon>
        <taxon>Sporidiobolales</taxon>
        <taxon>Sporidiobolaceae</taxon>
        <taxon>Rhodotorula</taxon>
    </lineage>
</organism>
<feature type="transmembrane region" description="Helical" evidence="6">
    <location>
        <begin position="178"/>
        <end position="198"/>
    </location>
</feature>
<evidence type="ECO:0000256" key="2">
    <source>
        <dbReference type="ARBA" id="ARBA00022448"/>
    </source>
</evidence>
<accession>A0A5C5FKA8</accession>
<dbReference type="InterPro" id="IPR020846">
    <property type="entry name" value="MFS_dom"/>
</dbReference>
<name>A0A5C5FKA8_9BASI</name>
<dbReference type="EMBL" id="SOZI01000244">
    <property type="protein sequence ID" value="TNY17115.1"/>
    <property type="molecule type" value="Genomic_DNA"/>
</dbReference>
<dbReference type="Pfam" id="PF07690">
    <property type="entry name" value="MFS_1"/>
    <property type="match status" value="1"/>
</dbReference>
<evidence type="ECO:0000256" key="4">
    <source>
        <dbReference type="ARBA" id="ARBA00022989"/>
    </source>
</evidence>
<gene>
    <name evidence="8" type="ORF">DMC30DRAFT_412820</name>
</gene>
<sequence>MERRIVRKQDWHIMPLICLSYLLSATNLGNARTINSDKPGESLVEVLDLKGLRYNIIVAVFFIPYVLLEFPSNLALKYFTPSKWIARIMISWGIVTVCSAAVFSYAGLIAVRIALGIAEAGFFPGVIFYLCLWYKTDERATRMSIFASSVAVSGAFGGLIAAGVSYMSGKAGLHGWQWLFVLEGIPAILLGVVVWFCLPDFPETAKWLTPDERAFAAHRMGPFAPKQSDKHFDKKDAVACVKSWQFWAFAVAYFCFANSLNAAGYFIPTIVQSLGFQGAKAQLLTVPPNAFAAIVIIANSWHSDRTKERSLHILFGTAIVMTGYLLLAVVRHWGVRYVGVFLIACTNAAVMPFLALRTATVTGSTSTAIATGGVIAFSNSAGAVAPFLFPSTDSPLYIMGNWTCFALLGLAALITCALWFLLGGSSEYKGSASFVGVAGENGLEVEDKLDEEASKIKEADAGIRV</sequence>
<keyword evidence="3 6" id="KW-0812">Transmembrane</keyword>
<dbReference type="FunFam" id="1.20.1250.20:FF:000018">
    <property type="entry name" value="MFS transporter permease"/>
    <property type="match status" value="1"/>
</dbReference>
<feature type="transmembrane region" description="Helical" evidence="6">
    <location>
        <begin position="336"/>
        <end position="356"/>
    </location>
</feature>
<reference evidence="8 9" key="1">
    <citation type="submission" date="2019-03" db="EMBL/GenBank/DDBJ databases">
        <title>Rhodosporidium diobovatum UCD-FST 08-225 genome sequencing, assembly, and annotation.</title>
        <authorList>
            <person name="Fakankun I.U."/>
            <person name="Fristensky B."/>
            <person name="Levin D.B."/>
        </authorList>
    </citation>
    <scope>NUCLEOTIDE SEQUENCE [LARGE SCALE GENOMIC DNA]</scope>
    <source>
        <strain evidence="8 9">UCD-FST 08-225</strain>
    </source>
</reference>
<keyword evidence="2" id="KW-0813">Transport</keyword>
<feature type="transmembrane region" description="Helical" evidence="6">
    <location>
        <begin position="88"/>
        <end position="107"/>
    </location>
</feature>
<dbReference type="Gene3D" id="1.20.1250.20">
    <property type="entry name" value="MFS general substrate transporter like domains"/>
    <property type="match status" value="2"/>
</dbReference>
<dbReference type="GO" id="GO:0016020">
    <property type="term" value="C:membrane"/>
    <property type="evidence" value="ECO:0007669"/>
    <property type="project" value="UniProtKB-SubCell"/>
</dbReference>
<evidence type="ECO:0000256" key="6">
    <source>
        <dbReference type="SAM" id="Phobius"/>
    </source>
</evidence>
<dbReference type="FunFam" id="1.20.1250.20:FF:000013">
    <property type="entry name" value="MFS general substrate transporter"/>
    <property type="match status" value="1"/>
</dbReference>
<feature type="transmembrane region" description="Helical" evidence="6">
    <location>
        <begin position="145"/>
        <end position="166"/>
    </location>
</feature>
<dbReference type="Proteomes" id="UP000311382">
    <property type="component" value="Unassembled WGS sequence"/>
</dbReference>
<dbReference type="PANTHER" id="PTHR43791">
    <property type="entry name" value="PERMEASE-RELATED"/>
    <property type="match status" value="1"/>
</dbReference>
<dbReference type="GO" id="GO:0022857">
    <property type="term" value="F:transmembrane transporter activity"/>
    <property type="evidence" value="ECO:0007669"/>
    <property type="project" value="InterPro"/>
</dbReference>
<proteinExistence type="predicted"/>
<evidence type="ECO:0000313" key="9">
    <source>
        <dbReference type="Proteomes" id="UP000311382"/>
    </source>
</evidence>
<dbReference type="PROSITE" id="PS50850">
    <property type="entry name" value="MFS"/>
    <property type="match status" value="1"/>
</dbReference>
<feature type="transmembrane region" description="Helical" evidence="6">
    <location>
        <begin position="113"/>
        <end position="133"/>
    </location>
</feature>
<feature type="transmembrane region" description="Helical" evidence="6">
    <location>
        <begin position="244"/>
        <end position="267"/>
    </location>
</feature>
<feature type="transmembrane region" description="Helical" evidence="6">
    <location>
        <begin position="279"/>
        <end position="299"/>
    </location>
</feature>
<keyword evidence="5 6" id="KW-0472">Membrane</keyword>
<dbReference type="OrthoDB" id="2962993at2759"/>
<evidence type="ECO:0000256" key="5">
    <source>
        <dbReference type="ARBA" id="ARBA00023136"/>
    </source>
</evidence>